<dbReference type="GO" id="GO:0004715">
    <property type="term" value="F:non-membrane spanning protein tyrosine kinase activity"/>
    <property type="evidence" value="ECO:0007669"/>
    <property type="project" value="UniProtKB-EC"/>
</dbReference>
<keyword evidence="10" id="KW-0829">Tyrosine-protein kinase</keyword>
<name>A0ABW4BBE6_9LACO</name>
<dbReference type="SUPFAM" id="SSF52540">
    <property type="entry name" value="P-loop containing nucleoside triphosphate hydrolases"/>
    <property type="match status" value="1"/>
</dbReference>
<dbReference type="Proteomes" id="UP001597199">
    <property type="component" value="Unassembled WGS sequence"/>
</dbReference>
<sequence length="246" mass="26803">MAWFKRKNKKALADRSLKQGVALVTNYAPDSRISEEYRTLRTNISFSQADGDIKTLVITSAAAAEGKSTVSSNVAVTFAKQGLNTILVDLDMRRPVVNASFGQQNIGGLVKLLTTDGEKLEEQLPLYAKPTQIENLTVLVAGPTPPNPSELLGSKRMLALLKYLREHYDRVVLDTPPVLSVTDAQIVAAHADATVLVVPYGLAQKKFVLQAKDLLTKVDANIIGVVMNRMPAQGGAGYYYYGGYYK</sequence>
<evidence type="ECO:0000313" key="16">
    <source>
        <dbReference type="Proteomes" id="UP001597199"/>
    </source>
</evidence>
<dbReference type="EMBL" id="JBHTOA010000009">
    <property type="protein sequence ID" value="MFD1397850.1"/>
    <property type="molecule type" value="Genomic_DNA"/>
</dbReference>
<dbReference type="PANTHER" id="PTHR32309">
    <property type="entry name" value="TYROSINE-PROTEIN KINASE"/>
    <property type="match status" value="1"/>
</dbReference>
<comment type="catalytic activity">
    <reaction evidence="13">
        <text>L-tyrosyl-[protein] + ATP = O-phospho-L-tyrosyl-[protein] + ADP + H(+)</text>
        <dbReference type="Rhea" id="RHEA:10596"/>
        <dbReference type="Rhea" id="RHEA-COMP:10136"/>
        <dbReference type="Rhea" id="RHEA-COMP:20101"/>
        <dbReference type="ChEBI" id="CHEBI:15378"/>
        <dbReference type="ChEBI" id="CHEBI:30616"/>
        <dbReference type="ChEBI" id="CHEBI:46858"/>
        <dbReference type="ChEBI" id="CHEBI:61978"/>
        <dbReference type="ChEBI" id="CHEBI:456216"/>
        <dbReference type="EC" id="2.7.10.2"/>
    </reaction>
</comment>
<evidence type="ECO:0000256" key="5">
    <source>
        <dbReference type="ARBA" id="ARBA00022679"/>
    </source>
</evidence>
<evidence type="ECO:0000256" key="1">
    <source>
        <dbReference type="ARBA" id="ARBA00005132"/>
    </source>
</evidence>
<dbReference type="NCBIfam" id="TIGR01007">
    <property type="entry name" value="eps_fam"/>
    <property type="match status" value="1"/>
</dbReference>
<comment type="caution">
    <text evidence="15">The sequence shown here is derived from an EMBL/GenBank/DDBJ whole genome shotgun (WGS) entry which is preliminary data.</text>
</comment>
<evidence type="ECO:0000256" key="7">
    <source>
        <dbReference type="ARBA" id="ARBA00022777"/>
    </source>
</evidence>
<organism evidence="15 16">
    <name type="scientific">Lacticaseibacillus suilingensis</name>
    <dbReference type="NCBI Taxonomy" id="2799577"/>
    <lineage>
        <taxon>Bacteria</taxon>
        <taxon>Bacillati</taxon>
        <taxon>Bacillota</taxon>
        <taxon>Bacilli</taxon>
        <taxon>Lactobacillales</taxon>
        <taxon>Lactobacillaceae</taxon>
        <taxon>Lacticaseibacillus</taxon>
    </lineage>
</organism>
<comment type="similarity">
    <text evidence="2">Belongs to the CpsD/CapB family.</text>
</comment>
<dbReference type="CDD" id="cd05387">
    <property type="entry name" value="BY-kinase"/>
    <property type="match status" value="1"/>
</dbReference>
<dbReference type="RefSeq" id="WP_204119905.1">
    <property type="nucleotide sequence ID" value="NZ_BOLV01000043.1"/>
</dbReference>
<evidence type="ECO:0000313" key="15">
    <source>
        <dbReference type="EMBL" id="MFD1397850.1"/>
    </source>
</evidence>
<evidence type="ECO:0000259" key="14">
    <source>
        <dbReference type="Pfam" id="PF13614"/>
    </source>
</evidence>
<protein>
    <recommendedName>
        <fullName evidence="4">Tyrosine-protein kinase CpsD</fullName>
        <ecNumber evidence="3">2.7.10.2</ecNumber>
    </recommendedName>
</protein>
<dbReference type="InterPro" id="IPR050445">
    <property type="entry name" value="Bact_polysacc_biosynth/exp"/>
</dbReference>
<evidence type="ECO:0000256" key="3">
    <source>
        <dbReference type="ARBA" id="ARBA00011903"/>
    </source>
</evidence>
<keyword evidence="6" id="KW-0547">Nucleotide-binding</keyword>
<evidence type="ECO:0000256" key="2">
    <source>
        <dbReference type="ARBA" id="ARBA00007316"/>
    </source>
</evidence>
<evidence type="ECO:0000256" key="11">
    <source>
        <dbReference type="ARBA" id="ARBA00023169"/>
    </source>
</evidence>
<evidence type="ECO:0000256" key="10">
    <source>
        <dbReference type="ARBA" id="ARBA00023137"/>
    </source>
</evidence>
<proteinExistence type="inferred from homology"/>
<dbReference type="PANTHER" id="PTHR32309:SF13">
    <property type="entry name" value="FERRIC ENTEROBACTIN TRANSPORT PROTEIN FEPE"/>
    <property type="match status" value="1"/>
</dbReference>
<keyword evidence="9" id="KW-0972">Capsule biogenesis/degradation</keyword>
<evidence type="ECO:0000256" key="9">
    <source>
        <dbReference type="ARBA" id="ARBA00022903"/>
    </source>
</evidence>
<keyword evidence="16" id="KW-1185">Reference proteome</keyword>
<accession>A0ABW4BBE6</accession>
<dbReference type="EC" id="2.7.10.2" evidence="3"/>
<comment type="function">
    <text evidence="12">Involved in the regulation of capsular polysaccharide biosynthesis. Autophosphorylation of CpsD attenuates its activity and reduces the level of encapsulation. May be part of a complex that directs the coordinated polymerization and export to the cell surface of the capsular polysaccharide.</text>
</comment>
<reference evidence="16" key="1">
    <citation type="journal article" date="2019" name="Int. J. Syst. Evol. Microbiol.">
        <title>The Global Catalogue of Microorganisms (GCM) 10K type strain sequencing project: providing services to taxonomists for standard genome sequencing and annotation.</title>
        <authorList>
            <consortium name="The Broad Institute Genomics Platform"/>
            <consortium name="The Broad Institute Genome Sequencing Center for Infectious Disease"/>
            <person name="Wu L."/>
            <person name="Ma J."/>
        </authorList>
    </citation>
    <scope>NUCLEOTIDE SEQUENCE [LARGE SCALE GENOMIC DNA]</scope>
    <source>
        <strain evidence="16">CCM 9110</strain>
    </source>
</reference>
<evidence type="ECO:0000256" key="6">
    <source>
        <dbReference type="ARBA" id="ARBA00022741"/>
    </source>
</evidence>
<comment type="pathway">
    <text evidence="1">Capsule biogenesis; capsule polysaccharide biosynthesis.</text>
</comment>
<keyword evidence="7 15" id="KW-0418">Kinase</keyword>
<evidence type="ECO:0000256" key="12">
    <source>
        <dbReference type="ARBA" id="ARBA00024964"/>
    </source>
</evidence>
<evidence type="ECO:0000256" key="8">
    <source>
        <dbReference type="ARBA" id="ARBA00022840"/>
    </source>
</evidence>
<dbReference type="InterPro" id="IPR027417">
    <property type="entry name" value="P-loop_NTPase"/>
</dbReference>
<dbReference type="Pfam" id="PF13614">
    <property type="entry name" value="AAA_31"/>
    <property type="match status" value="1"/>
</dbReference>
<feature type="domain" description="AAA" evidence="14">
    <location>
        <begin position="65"/>
        <end position="197"/>
    </location>
</feature>
<keyword evidence="11" id="KW-0270">Exopolysaccharide synthesis</keyword>
<dbReference type="Gene3D" id="3.40.50.300">
    <property type="entry name" value="P-loop containing nucleotide triphosphate hydrolases"/>
    <property type="match status" value="1"/>
</dbReference>
<keyword evidence="8" id="KW-0067">ATP-binding</keyword>
<evidence type="ECO:0000256" key="13">
    <source>
        <dbReference type="ARBA" id="ARBA00051245"/>
    </source>
</evidence>
<dbReference type="InterPro" id="IPR005702">
    <property type="entry name" value="Wzc-like_C"/>
</dbReference>
<evidence type="ECO:0000256" key="4">
    <source>
        <dbReference type="ARBA" id="ARBA00019200"/>
    </source>
</evidence>
<dbReference type="InterPro" id="IPR025669">
    <property type="entry name" value="AAA_dom"/>
</dbReference>
<keyword evidence="5 15" id="KW-0808">Transferase</keyword>
<gene>
    <name evidence="15" type="ORF">ACFQ41_00840</name>
</gene>